<dbReference type="PROSITE" id="PS00519">
    <property type="entry name" value="HTH_ASNC_1"/>
    <property type="match status" value="1"/>
</dbReference>
<accession>A0A4R5LWI4</accession>
<dbReference type="RefSeq" id="WP_133210653.1">
    <property type="nucleotide sequence ID" value="NZ_SMSE01000001.1"/>
</dbReference>
<dbReference type="InterPro" id="IPR019888">
    <property type="entry name" value="Tscrpt_reg_AsnC-like"/>
</dbReference>
<evidence type="ECO:0000313" key="5">
    <source>
        <dbReference type="EMBL" id="TDG15823.1"/>
    </source>
</evidence>
<proteinExistence type="predicted"/>
<dbReference type="Pfam" id="PF13412">
    <property type="entry name" value="HTH_24"/>
    <property type="match status" value="1"/>
</dbReference>
<keyword evidence="1" id="KW-0805">Transcription regulation</keyword>
<dbReference type="InterPro" id="IPR011008">
    <property type="entry name" value="Dimeric_a/b-barrel"/>
</dbReference>
<evidence type="ECO:0000256" key="1">
    <source>
        <dbReference type="ARBA" id="ARBA00023015"/>
    </source>
</evidence>
<dbReference type="GO" id="GO:0006355">
    <property type="term" value="P:regulation of DNA-templated transcription"/>
    <property type="evidence" value="ECO:0007669"/>
    <property type="project" value="UniProtKB-ARBA"/>
</dbReference>
<dbReference type="GO" id="GO:0043200">
    <property type="term" value="P:response to amino acid"/>
    <property type="evidence" value="ECO:0007669"/>
    <property type="project" value="TreeGrafter"/>
</dbReference>
<dbReference type="InterPro" id="IPR011991">
    <property type="entry name" value="ArsR-like_HTH"/>
</dbReference>
<dbReference type="Pfam" id="PF01037">
    <property type="entry name" value="AsnC_trans_reg"/>
    <property type="match status" value="1"/>
</dbReference>
<dbReference type="InterPro" id="IPR019887">
    <property type="entry name" value="Tscrpt_reg_AsnC/Lrp_C"/>
</dbReference>
<evidence type="ECO:0000313" key="6">
    <source>
        <dbReference type="Proteomes" id="UP000295554"/>
    </source>
</evidence>
<dbReference type="Gene3D" id="1.10.10.10">
    <property type="entry name" value="Winged helix-like DNA-binding domain superfamily/Winged helix DNA-binding domain"/>
    <property type="match status" value="1"/>
</dbReference>
<dbReference type="Proteomes" id="UP000295554">
    <property type="component" value="Unassembled WGS sequence"/>
</dbReference>
<dbReference type="InterPro" id="IPR000485">
    <property type="entry name" value="AsnC-type_HTH_dom"/>
</dbReference>
<dbReference type="InterPro" id="IPR019885">
    <property type="entry name" value="Tscrpt_reg_HTH_AsnC-type_CS"/>
</dbReference>
<dbReference type="Gene3D" id="3.30.70.920">
    <property type="match status" value="1"/>
</dbReference>
<dbReference type="PROSITE" id="PS50956">
    <property type="entry name" value="HTH_ASNC_2"/>
    <property type="match status" value="1"/>
</dbReference>
<gene>
    <name evidence="5" type="ORF">E2F43_06240</name>
</gene>
<sequence length="164" mass="18691">MKLDRTDRKILKAMQHNGRISNLELADLVGLSPTPCSRRVKRLEESGLIRAHVTLLNQSMLGLKLTAYIGISMDRHTPDRFEAFEAEVMSYPEVMECSVVTGQSSDYLLKAVVADMEYYERFLLGRLTRIPGVTGVHSSFELRRVIQRTELPLDHIDDTTLLRD</sequence>
<dbReference type="SUPFAM" id="SSF46785">
    <property type="entry name" value="Winged helix' DNA-binding domain"/>
    <property type="match status" value="1"/>
</dbReference>
<organism evidence="5 6">
    <name type="scientific">Seongchinamella unica</name>
    <dbReference type="NCBI Taxonomy" id="2547392"/>
    <lineage>
        <taxon>Bacteria</taxon>
        <taxon>Pseudomonadati</taxon>
        <taxon>Pseudomonadota</taxon>
        <taxon>Gammaproteobacteria</taxon>
        <taxon>Cellvibrionales</taxon>
        <taxon>Halieaceae</taxon>
        <taxon>Seongchinamella</taxon>
    </lineage>
</organism>
<dbReference type="GO" id="GO:0005829">
    <property type="term" value="C:cytosol"/>
    <property type="evidence" value="ECO:0007669"/>
    <property type="project" value="TreeGrafter"/>
</dbReference>
<dbReference type="SUPFAM" id="SSF54909">
    <property type="entry name" value="Dimeric alpha+beta barrel"/>
    <property type="match status" value="1"/>
</dbReference>
<dbReference type="OrthoDB" id="166264at2"/>
<dbReference type="InterPro" id="IPR036388">
    <property type="entry name" value="WH-like_DNA-bd_sf"/>
</dbReference>
<evidence type="ECO:0000256" key="2">
    <source>
        <dbReference type="ARBA" id="ARBA00023125"/>
    </source>
</evidence>
<dbReference type="InterPro" id="IPR036390">
    <property type="entry name" value="WH_DNA-bd_sf"/>
</dbReference>
<protein>
    <submittedName>
        <fullName evidence="5">Lrp/AsnC family transcriptional regulator</fullName>
    </submittedName>
</protein>
<evidence type="ECO:0000259" key="4">
    <source>
        <dbReference type="PROSITE" id="PS50956"/>
    </source>
</evidence>
<dbReference type="CDD" id="cd00090">
    <property type="entry name" value="HTH_ARSR"/>
    <property type="match status" value="1"/>
</dbReference>
<feature type="domain" description="HTH asnC-type" evidence="4">
    <location>
        <begin position="3"/>
        <end position="64"/>
    </location>
</feature>
<comment type="caution">
    <text evidence="5">The sequence shown here is derived from an EMBL/GenBank/DDBJ whole genome shotgun (WGS) entry which is preliminary data.</text>
</comment>
<evidence type="ECO:0000256" key="3">
    <source>
        <dbReference type="ARBA" id="ARBA00023163"/>
    </source>
</evidence>
<name>A0A4R5LWI4_9GAMM</name>
<keyword evidence="2" id="KW-0238">DNA-binding</keyword>
<dbReference type="PRINTS" id="PR00033">
    <property type="entry name" value="HTHASNC"/>
</dbReference>
<dbReference type="PANTHER" id="PTHR30154:SF34">
    <property type="entry name" value="TRANSCRIPTIONAL REGULATOR AZLB"/>
    <property type="match status" value="1"/>
</dbReference>
<dbReference type="SMART" id="SM00344">
    <property type="entry name" value="HTH_ASNC"/>
    <property type="match status" value="1"/>
</dbReference>
<keyword evidence="3" id="KW-0804">Transcription</keyword>
<reference evidence="5 6" key="1">
    <citation type="submission" date="2019-03" db="EMBL/GenBank/DDBJ databases">
        <title>Seongchinamella monodicae gen. nov., sp. nov., a novel member of the Gammaproteobacteria isolated from a tidal mudflat of beach.</title>
        <authorList>
            <person name="Yang H.G."/>
            <person name="Kang J.W."/>
            <person name="Lee S.D."/>
        </authorList>
    </citation>
    <scope>NUCLEOTIDE SEQUENCE [LARGE SCALE GENOMIC DNA]</scope>
    <source>
        <strain evidence="5 6">GH4-78</strain>
    </source>
</reference>
<keyword evidence="6" id="KW-1185">Reference proteome</keyword>
<dbReference type="GO" id="GO:0043565">
    <property type="term" value="F:sequence-specific DNA binding"/>
    <property type="evidence" value="ECO:0007669"/>
    <property type="project" value="InterPro"/>
</dbReference>
<dbReference type="AlphaFoldDB" id="A0A4R5LWI4"/>
<dbReference type="EMBL" id="SMSE01000001">
    <property type="protein sequence ID" value="TDG15823.1"/>
    <property type="molecule type" value="Genomic_DNA"/>
</dbReference>
<dbReference type="PANTHER" id="PTHR30154">
    <property type="entry name" value="LEUCINE-RESPONSIVE REGULATORY PROTEIN"/>
    <property type="match status" value="1"/>
</dbReference>